<dbReference type="EMBL" id="KI296161">
    <property type="protein sequence ID" value="ESA01854.1"/>
    <property type="molecule type" value="Genomic_DNA"/>
</dbReference>
<dbReference type="HOGENOM" id="CLU_1993814_0_0_1"/>
<proteinExistence type="predicted"/>
<organism evidence="1">
    <name type="scientific">Rhizophagus irregularis (strain DAOM 181602 / DAOM 197198 / MUCL 43194)</name>
    <name type="common">Arbuscular mycorrhizal fungus</name>
    <name type="synonym">Glomus intraradices</name>
    <dbReference type="NCBI Taxonomy" id="747089"/>
    <lineage>
        <taxon>Eukaryota</taxon>
        <taxon>Fungi</taxon>
        <taxon>Fungi incertae sedis</taxon>
        <taxon>Mucoromycota</taxon>
        <taxon>Glomeromycotina</taxon>
        <taxon>Glomeromycetes</taxon>
        <taxon>Glomerales</taxon>
        <taxon>Glomeraceae</taxon>
        <taxon>Rhizophagus</taxon>
    </lineage>
</organism>
<dbReference type="AlphaFoldDB" id="U9T0X0"/>
<sequence>MPIYMFNEPNINNLRMFDLIGRKILNMMFFLGNYIMDQRLNWLFRRPIFKSEKLIYISHPSHTSPSTLILDGGEHKVQRKTQALLHLLQLMLLNADTDSVNDQSSKGMLQLLHACIKSASLVLTA</sequence>
<gene>
    <name evidence="1" type="ORF">GLOINDRAFT_86687</name>
</gene>
<reference evidence="1" key="1">
    <citation type="submission" date="2013-07" db="EMBL/GenBank/DDBJ databases">
        <title>The genome of an arbuscular mycorrhizal fungus provides insights into the evolution of the oldest plant symbiosis.</title>
        <authorList>
            <consortium name="DOE Joint Genome Institute"/>
            <person name="Tisserant E."/>
            <person name="Malbreil M."/>
            <person name="Kuo A."/>
            <person name="Kohler A."/>
            <person name="Symeonidi A."/>
            <person name="Balestrini R."/>
            <person name="Charron P."/>
            <person name="Duensing N."/>
            <person name="Frei-dit-Frey N."/>
            <person name="Gianinazzi-Pearson V."/>
            <person name="Gilbert B."/>
            <person name="Handa Y."/>
            <person name="Hijri M."/>
            <person name="Kaul R."/>
            <person name="Kawaguchi M."/>
            <person name="Krajinski F."/>
            <person name="Lammers P."/>
            <person name="Lapierre D."/>
            <person name="Masclaux F.G."/>
            <person name="Murat C."/>
            <person name="Morin E."/>
            <person name="Ndikumana S."/>
            <person name="Pagni M."/>
            <person name="Petitpierre D."/>
            <person name="Requena N."/>
            <person name="Rosikiewicz P."/>
            <person name="Riley R."/>
            <person name="Saito K."/>
            <person name="San Clemente H."/>
            <person name="Shapiro H."/>
            <person name="van Tuinen D."/>
            <person name="Becard G."/>
            <person name="Bonfante P."/>
            <person name="Paszkowski U."/>
            <person name="Shachar-Hill Y."/>
            <person name="Young J.P."/>
            <person name="Sanders I.R."/>
            <person name="Henrissat B."/>
            <person name="Rensing S.A."/>
            <person name="Grigoriev I.V."/>
            <person name="Corradi N."/>
            <person name="Roux C."/>
            <person name="Martin F."/>
        </authorList>
    </citation>
    <scope>NUCLEOTIDE SEQUENCE</scope>
    <source>
        <strain evidence="1">DAOM 197198</strain>
    </source>
</reference>
<evidence type="ECO:0000313" key="1">
    <source>
        <dbReference type="EMBL" id="ESA01854.1"/>
    </source>
</evidence>
<name>U9T0X0_RHIID</name>
<accession>U9T0X0</accession>
<protein>
    <submittedName>
        <fullName evidence="1">Uncharacterized protein</fullName>
    </submittedName>
</protein>